<evidence type="ECO:0000313" key="1">
    <source>
        <dbReference type="EMBL" id="HJG90206.1"/>
    </source>
</evidence>
<organism evidence="1 2">
    <name type="scientific">Brachybacterium massiliense</name>
    <dbReference type="NCBI Taxonomy" id="1755098"/>
    <lineage>
        <taxon>Bacteria</taxon>
        <taxon>Bacillati</taxon>
        <taxon>Actinomycetota</taxon>
        <taxon>Actinomycetes</taxon>
        <taxon>Micrococcales</taxon>
        <taxon>Dermabacteraceae</taxon>
        <taxon>Brachybacterium</taxon>
    </lineage>
</organism>
<name>A0A921MU72_9MICO</name>
<reference evidence="1" key="1">
    <citation type="journal article" date="2021" name="PeerJ">
        <title>Extensive microbial diversity within the chicken gut microbiome revealed by metagenomics and culture.</title>
        <authorList>
            <person name="Gilroy R."/>
            <person name="Ravi A."/>
            <person name="Getino M."/>
            <person name="Pursley I."/>
            <person name="Horton D.L."/>
            <person name="Alikhan N.F."/>
            <person name="Baker D."/>
            <person name="Gharbi K."/>
            <person name="Hall N."/>
            <person name="Watson M."/>
            <person name="Adriaenssens E.M."/>
            <person name="Foster-Nyarko E."/>
            <person name="Jarju S."/>
            <person name="Secka A."/>
            <person name="Antonio M."/>
            <person name="Oren A."/>
            <person name="Chaudhuri R.R."/>
            <person name="La Ragione R."/>
            <person name="Hildebrand F."/>
            <person name="Pallen M.J."/>
        </authorList>
    </citation>
    <scope>NUCLEOTIDE SEQUENCE</scope>
    <source>
        <strain evidence="1">ChiGjej5B5-22894</strain>
    </source>
</reference>
<gene>
    <name evidence="1" type="ORF">K8V81_00635</name>
</gene>
<proteinExistence type="predicted"/>
<feature type="non-terminal residue" evidence="1">
    <location>
        <position position="61"/>
    </location>
</feature>
<dbReference type="EMBL" id="DYUE01000024">
    <property type="protein sequence ID" value="HJG90206.1"/>
    <property type="molecule type" value="Genomic_DNA"/>
</dbReference>
<sequence length="61" mass="6602">MRSLPRWMLLPALLGGLFVLLPLISMGLRVQWGSFGTLVTSESSLQALRLSLQTSSTSALV</sequence>
<dbReference type="AlphaFoldDB" id="A0A921MU72"/>
<protein>
    <submittedName>
        <fullName evidence="1">Molybdate ABC transporter permease subunit</fullName>
    </submittedName>
</protein>
<evidence type="ECO:0000313" key="2">
    <source>
        <dbReference type="Proteomes" id="UP000742460"/>
    </source>
</evidence>
<reference evidence="1" key="2">
    <citation type="submission" date="2021-09" db="EMBL/GenBank/DDBJ databases">
        <authorList>
            <person name="Gilroy R."/>
        </authorList>
    </citation>
    <scope>NUCLEOTIDE SEQUENCE</scope>
    <source>
        <strain evidence="1">ChiGjej5B5-22894</strain>
    </source>
</reference>
<comment type="caution">
    <text evidence="1">The sequence shown here is derived from an EMBL/GenBank/DDBJ whole genome shotgun (WGS) entry which is preliminary data.</text>
</comment>
<accession>A0A921MU72</accession>
<dbReference type="Proteomes" id="UP000742460">
    <property type="component" value="Unassembled WGS sequence"/>
</dbReference>